<dbReference type="Gene3D" id="2.60.120.590">
    <property type="entry name" value="Alpha-ketoglutarate-dependent dioxygenase AlkB-like"/>
    <property type="match status" value="1"/>
</dbReference>
<dbReference type="SUPFAM" id="SSF52499">
    <property type="entry name" value="Isochorismatase-like hydrolases"/>
    <property type="match status" value="1"/>
</dbReference>
<dbReference type="EMBL" id="JAANYQ010000014">
    <property type="protein sequence ID" value="KAF4121006.1"/>
    <property type="molecule type" value="Genomic_DNA"/>
</dbReference>
<dbReference type="InterPro" id="IPR027450">
    <property type="entry name" value="AlkB-like"/>
</dbReference>
<dbReference type="Pfam" id="PF24470">
    <property type="entry name" value="Thiored_Isochorism"/>
    <property type="match status" value="1"/>
</dbReference>
<dbReference type="InterPro" id="IPR036380">
    <property type="entry name" value="Isochorismatase-like_sf"/>
</dbReference>
<reference evidence="5" key="1">
    <citation type="submission" date="2020-03" db="EMBL/GenBank/DDBJ databases">
        <title>Site-based positive gene gene selection in Geosmithia morbida across the United States reveals a broad range of putative effectors and factors for local host and environmental adapation.</title>
        <authorList>
            <person name="Onufrak A."/>
            <person name="Murdoch R.W."/>
            <person name="Gazis R."/>
            <person name="Huff M."/>
            <person name="Staton M."/>
            <person name="Klingeman W."/>
            <person name="Hadziabdic D."/>
        </authorList>
    </citation>
    <scope>NUCLEOTIDE SEQUENCE</scope>
    <source>
        <strain evidence="5">1262</strain>
    </source>
</reference>
<dbReference type="InterPro" id="IPR036282">
    <property type="entry name" value="Glutathione-S-Trfase_C_sf"/>
</dbReference>
<dbReference type="CDD" id="cd00431">
    <property type="entry name" value="cysteine_hydrolases"/>
    <property type="match status" value="1"/>
</dbReference>
<dbReference type="InterPro" id="IPR005123">
    <property type="entry name" value="Oxoglu/Fe-dep_dioxygenase_dom"/>
</dbReference>
<organism evidence="5 6">
    <name type="scientific">Geosmithia morbida</name>
    <dbReference type="NCBI Taxonomy" id="1094350"/>
    <lineage>
        <taxon>Eukaryota</taxon>
        <taxon>Fungi</taxon>
        <taxon>Dikarya</taxon>
        <taxon>Ascomycota</taxon>
        <taxon>Pezizomycotina</taxon>
        <taxon>Sordariomycetes</taxon>
        <taxon>Hypocreomycetidae</taxon>
        <taxon>Hypocreales</taxon>
        <taxon>Bionectriaceae</taxon>
        <taxon>Geosmithia</taxon>
    </lineage>
</organism>
<evidence type="ECO:0000313" key="6">
    <source>
        <dbReference type="Proteomes" id="UP000749293"/>
    </source>
</evidence>
<dbReference type="PANTHER" id="PTHR31212">
    <property type="entry name" value="ALPHA-KETOGLUTARATE-DEPENDENT DIOXYGENASE ALKB HOMOLOG 3"/>
    <property type="match status" value="1"/>
</dbReference>
<gene>
    <name evidence="5" type="ORF">GMORB2_2492</name>
</gene>
<feature type="region of interest" description="Disordered" evidence="2">
    <location>
        <begin position="332"/>
        <end position="376"/>
    </location>
</feature>
<comment type="caution">
    <text evidence="5">The sequence shown here is derived from an EMBL/GenBank/DDBJ whole genome shotgun (WGS) entry which is preliminary data.</text>
</comment>
<dbReference type="PROSITE" id="PS50405">
    <property type="entry name" value="GST_CTER"/>
    <property type="match status" value="1"/>
</dbReference>
<evidence type="ECO:0000256" key="2">
    <source>
        <dbReference type="SAM" id="MobiDB-lite"/>
    </source>
</evidence>
<feature type="compositionally biased region" description="Basic and acidic residues" evidence="2">
    <location>
        <begin position="332"/>
        <end position="350"/>
    </location>
</feature>
<feature type="compositionally biased region" description="Polar residues" evidence="2">
    <location>
        <begin position="356"/>
        <end position="367"/>
    </location>
</feature>
<keyword evidence="6" id="KW-1185">Reference proteome</keyword>
<proteinExistence type="inferred from homology"/>
<dbReference type="GO" id="GO:0006307">
    <property type="term" value="P:DNA alkylation repair"/>
    <property type="evidence" value="ECO:0007669"/>
    <property type="project" value="InterPro"/>
</dbReference>
<dbReference type="InterPro" id="IPR037151">
    <property type="entry name" value="AlkB-like_sf"/>
</dbReference>
<dbReference type="OrthoDB" id="445341at2759"/>
<dbReference type="Pfam" id="PF13532">
    <property type="entry name" value="2OG-FeII_Oxy_2"/>
    <property type="match status" value="1"/>
</dbReference>
<sequence>MFPFDHTALPQLTPRRAFLAVDFQNEFTAEDGALPVTEPLGYVQRTKALATAFREKGDVIWVKSRFEGSRAADGEQIIVSDELLPPLSARRSAARPLKSSRAQAAISVETPVEAGRPPDPEAFLSHDDPVCLKPESTTACDWTAEIKDSMQKGDMTFTKTHYSAFQGTHLLHALRAKMAMEVFICGSLANAGVYATAMDAAGHGLSITVVEDCCGYRIEERQRKAIKSLMDFTGCEIASSEEVLETIMPPQTKLKRSEPSPREVPAESPNTRESKSPGIVKPMTGLRLESGTPAPAIVDEMQTKAVGETEPQKKPEKNTEIVKAQEKHILAEKLKQGEVSRQESEEKITPLKETPSKLSAASESTTDSGDDKKLRQTGLCEGDTDIIENLLPEDLEKGIFGKLNDEVSWKRMSHQGGEVPRLVAVQGQVAEDGTIPVYRHPSDESPPLLPFSPTVLKIKAATEKHLGHTLNHVLIQFYRDGKDYISEHSDKTLDIVKGSYIANVSLGAERTMVLRTKRRAKDLPVPEGTATEGPRRQTQHAKLPHNSLCRMGLRTNMKWLHAIRQDKRAEKEKTATELAFSGSRISLTFRNIGTFLDREEKMIFGQGAVGKKREDAQAVINGTGPEAIELLKAFSAENHSSEFDWDERYGKGFNVLHMSTSPRFFASPDAVINMRIALMLSELGINYAKGSMGPTVSNNSEQVVAEALPILPIKFVDNDAAKSTVHGDMAIMMYLDRVHGCPYGNEKPEDGANISAKIFSRFQQALQLHGHAQPLLKTSGGKDIDLEPFRRELEKWNEYAGEDGAEFIAGPKPTLPDFVVWPVLHALCDKNKDELFEGMDHLKKYYEFYGSREATKKAVERASA</sequence>
<feature type="region of interest" description="Disordered" evidence="2">
    <location>
        <begin position="248"/>
        <end position="293"/>
    </location>
</feature>
<evidence type="ECO:0000313" key="5">
    <source>
        <dbReference type="EMBL" id="KAF4121006.1"/>
    </source>
</evidence>
<dbReference type="SUPFAM" id="SSF51197">
    <property type="entry name" value="Clavaminate synthase-like"/>
    <property type="match status" value="1"/>
</dbReference>
<feature type="compositionally biased region" description="Basic and acidic residues" evidence="2">
    <location>
        <begin position="255"/>
        <end position="275"/>
    </location>
</feature>
<dbReference type="Gene3D" id="3.40.50.850">
    <property type="entry name" value="Isochorismatase-like"/>
    <property type="match status" value="1"/>
</dbReference>
<comment type="similarity">
    <text evidence="1">Belongs to the isochorismatase family.</text>
</comment>
<dbReference type="Gene3D" id="1.20.1050.10">
    <property type="match status" value="1"/>
</dbReference>
<accession>A0A9P5D204</accession>
<name>A0A9P5D204_9HYPO</name>
<dbReference type="InterPro" id="IPR057088">
    <property type="entry name" value="GLRG_09195_Thiored"/>
</dbReference>
<feature type="domain" description="Fe2OG dioxygenase" evidence="4">
    <location>
        <begin position="469"/>
        <end position="593"/>
    </location>
</feature>
<dbReference type="Proteomes" id="UP000749293">
    <property type="component" value="Unassembled WGS sequence"/>
</dbReference>
<evidence type="ECO:0000256" key="1">
    <source>
        <dbReference type="ARBA" id="ARBA00006336"/>
    </source>
</evidence>
<dbReference type="GO" id="GO:0051213">
    <property type="term" value="F:dioxygenase activity"/>
    <property type="evidence" value="ECO:0007669"/>
    <property type="project" value="InterPro"/>
</dbReference>
<dbReference type="SUPFAM" id="SSF47616">
    <property type="entry name" value="GST C-terminal domain-like"/>
    <property type="match status" value="1"/>
</dbReference>
<evidence type="ECO:0000259" key="3">
    <source>
        <dbReference type="PROSITE" id="PS50405"/>
    </source>
</evidence>
<dbReference type="InterPro" id="IPR000868">
    <property type="entry name" value="Isochorismatase-like_dom"/>
</dbReference>
<dbReference type="GeneID" id="55968722"/>
<feature type="domain" description="GST C-terminal" evidence="3">
    <location>
        <begin position="724"/>
        <end position="864"/>
    </location>
</feature>
<dbReference type="PROSITE" id="PS51471">
    <property type="entry name" value="FE2OG_OXY"/>
    <property type="match status" value="1"/>
</dbReference>
<dbReference type="AlphaFoldDB" id="A0A9P5D204"/>
<evidence type="ECO:0000259" key="4">
    <source>
        <dbReference type="PROSITE" id="PS51471"/>
    </source>
</evidence>
<dbReference type="Pfam" id="PF00857">
    <property type="entry name" value="Isochorismatase"/>
    <property type="match status" value="1"/>
</dbReference>
<feature type="region of interest" description="Disordered" evidence="2">
    <location>
        <begin position="520"/>
        <end position="540"/>
    </location>
</feature>
<dbReference type="PANTHER" id="PTHR31212:SF5">
    <property type="entry name" value="ISOCHORISMATASE FAMILY PROTEIN FAMILY (AFU_ORTHOLOGUE AFUA_3G14500)"/>
    <property type="match status" value="1"/>
</dbReference>
<dbReference type="InterPro" id="IPR010987">
    <property type="entry name" value="Glutathione-S-Trfase_C-like"/>
</dbReference>
<protein>
    <submittedName>
        <fullName evidence="5">Isochorismatase family</fullName>
    </submittedName>
</protein>
<dbReference type="InterPro" id="IPR032854">
    <property type="entry name" value="ALKBH3"/>
</dbReference>
<dbReference type="RefSeq" id="XP_035319658.1">
    <property type="nucleotide sequence ID" value="XM_035464472.1"/>
</dbReference>